<keyword evidence="6" id="KW-0663">Pyridoxal phosphate</keyword>
<dbReference type="SUPFAM" id="SSF53383">
    <property type="entry name" value="PLP-dependent transferases"/>
    <property type="match status" value="1"/>
</dbReference>
<comment type="cofactor">
    <cofactor evidence="1">
        <name>pyridoxal 5'-phosphate</name>
        <dbReference type="ChEBI" id="CHEBI:597326"/>
    </cofactor>
</comment>
<dbReference type="InterPro" id="IPR050596">
    <property type="entry name" value="AspAT/PAT-like"/>
</dbReference>
<evidence type="ECO:0000256" key="4">
    <source>
        <dbReference type="ARBA" id="ARBA00022576"/>
    </source>
</evidence>
<dbReference type="OrthoDB" id="9766084at2"/>
<keyword evidence="10" id="KW-1185">Reference proteome</keyword>
<evidence type="ECO:0000256" key="3">
    <source>
        <dbReference type="ARBA" id="ARBA00012753"/>
    </source>
</evidence>
<dbReference type="Pfam" id="PF00155">
    <property type="entry name" value="Aminotran_1_2"/>
    <property type="match status" value="1"/>
</dbReference>
<gene>
    <name evidence="9" type="ORF">E2C06_17425</name>
</gene>
<accession>A0A4R5QFQ3</accession>
<evidence type="ECO:0000313" key="10">
    <source>
        <dbReference type="Proteomes" id="UP000295096"/>
    </source>
</evidence>
<sequence>MPDLPSLSPRLRATAEPPIPAARAWAARYAGGAGPMIDLTQAVPGYPPHPDLLAKLAEAAGSRAAAGYGPIDGDPSLREALAADVSAVYAAPVAAAEVAVTAGCNLAFSMAMAVIAGGGTGGVILPVPWYFNHRMALEMQGIPAVPLPCRAEDGFLPDPARIEPLLAAGARALVLVTPNNPTGAVTPPGTIEACAALCRRHGAWLVLDETYRDFLPAEATPPHALFRDPAWRDGLVHLYSFSKAYCVPGHRVGAIIAGPAFRAELMKALDTWQICAARPAQAALAWGVPALADWRAGNRDLMAGRAAGFRAAVGQLPGWRLDSLGAYFAYLRVPEDGPDAMVMAERLAAERGLLCLPGPFFGPGQDRHIRLAFANAGLEAIAEVPVRLEGTLP</sequence>
<dbReference type="NCBIfam" id="NF005732">
    <property type="entry name" value="PRK07550.1"/>
    <property type="match status" value="1"/>
</dbReference>
<comment type="catalytic activity">
    <reaction evidence="7">
        <text>L-aspartate + 2-oxoglutarate = oxaloacetate + L-glutamate</text>
        <dbReference type="Rhea" id="RHEA:21824"/>
        <dbReference type="ChEBI" id="CHEBI:16452"/>
        <dbReference type="ChEBI" id="CHEBI:16810"/>
        <dbReference type="ChEBI" id="CHEBI:29985"/>
        <dbReference type="ChEBI" id="CHEBI:29991"/>
        <dbReference type="EC" id="2.6.1.1"/>
    </reaction>
</comment>
<feature type="domain" description="Aminotransferase class I/classII large" evidence="8">
    <location>
        <begin position="36"/>
        <end position="378"/>
    </location>
</feature>
<dbReference type="Proteomes" id="UP000295096">
    <property type="component" value="Unassembled WGS sequence"/>
</dbReference>
<dbReference type="RefSeq" id="WP_133289893.1">
    <property type="nucleotide sequence ID" value="NZ_SMSJ01000023.1"/>
</dbReference>
<reference evidence="9 10" key="1">
    <citation type="journal article" date="2016" name="J. Microbiol.">
        <title>Dankookia rubra gen. nov., sp. nov., an alphaproteobacterium isolated from sediment of a shallow stream.</title>
        <authorList>
            <person name="Kim W.H."/>
            <person name="Kim D.H."/>
            <person name="Kang K."/>
            <person name="Ahn T.Y."/>
        </authorList>
    </citation>
    <scope>NUCLEOTIDE SEQUENCE [LARGE SCALE GENOMIC DNA]</scope>
    <source>
        <strain evidence="9 10">JCM30602</strain>
    </source>
</reference>
<evidence type="ECO:0000256" key="6">
    <source>
        <dbReference type="ARBA" id="ARBA00022898"/>
    </source>
</evidence>
<dbReference type="GO" id="GO:0006520">
    <property type="term" value="P:amino acid metabolic process"/>
    <property type="evidence" value="ECO:0007669"/>
    <property type="project" value="InterPro"/>
</dbReference>
<dbReference type="EMBL" id="SMSJ01000023">
    <property type="protein sequence ID" value="TDH61287.1"/>
    <property type="molecule type" value="Genomic_DNA"/>
</dbReference>
<dbReference type="GO" id="GO:0004069">
    <property type="term" value="F:L-aspartate:2-oxoglutarate aminotransferase activity"/>
    <property type="evidence" value="ECO:0007669"/>
    <property type="project" value="UniProtKB-EC"/>
</dbReference>
<evidence type="ECO:0000313" key="9">
    <source>
        <dbReference type="EMBL" id="TDH61287.1"/>
    </source>
</evidence>
<dbReference type="Gene3D" id="3.40.640.10">
    <property type="entry name" value="Type I PLP-dependent aspartate aminotransferase-like (Major domain)"/>
    <property type="match status" value="1"/>
</dbReference>
<comment type="similarity">
    <text evidence="2">Belongs to the class-I pyridoxal-phosphate-dependent aminotransferase family.</text>
</comment>
<evidence type="ECO:0000256" key="2">
    <source>
        <dbReference type="ARBA" id="ARBA00007441"/>
    </source>
</evidence>
<name>A0A4R5QFQ3_9PROT</name>
<evidence type="ECO:0000259" key="8">
    <source>
        <dbReference type="Pfam" id="PF00155"/>
    </source>
</evidence>
<dbReference type="InterPro" id="IPR015424">
    <property type="entry name" value="PyrdxlP-dep_Trfase"/>
</dbReference>
<protein>
    <recommendedName>
        <fullName evidence="3">aspartate transaminase</fullName>
        <ecNumber evidence="3">2.6.1.1</ecNumber>
    </recommendedName>
</protein>
<dbReference type="InterPro" id="IPR004839">
    <property type="entry name" value="Aminotransferase_I/II_large"/>
</dbReference>
<keyword evidence="5 9" id="KW-0808">Transferase</keyword>
<proteinExistence type="inferred from homology"/>
<evidence type="ECO:0000256" key="7">
    <source>
        <dbReference type="ARBA" id="ARBA00049185"/>
    </source>
</evidence>
<dbReference type="InterPro" id="IPR015421">
    <property type="entry name" value="PyrdxlP-dep_Trfase_major"/>
</dbReference>
<dbReference type="EC" id="2.6.1.1" evidence="3"/>
<dbReference type="AlphaFoldDB" id="A0A4R5QFQ3"/>
<keyword evidence="4 9" id="KW-0032">Aminotransferase</keyword>
<dbReference type="GO" id="GO:0030170">
    <property type="term" value="F:pyridoxal phosphate binding"/>
    <property type="evidence" value="ECO:0007669"/>
    <property type="project" value="InterPro"/>
</dbReference>
<dbReference type="PANTHER" id="PTHR46383">
    <property type="entry name" value="ASPARTATE AMINOTRANSFERASE"/>
    <property type="match status" value="1"/>
</dbReference>
<organism evidence="9 10">
    <name type="scientific">Dankookia rubra</name>
    <dbReference type="NCBI Taxonomy" id="1442381"/>
    <lineage>
        <taxon>Bacteria</taxon>
        <taxon>Pseudomonadati</taxon>
        <taxon>Pseudomonadota</taxon>
        <taxon>Alphaproteobacteria</taxon>
        <taxon>Acetobacterales</taxon>
        <taxon>Roseomonadaceae</taxon>
        <taxon>Dankookia</taxon>
    </lineage>
</organism>
<evidence type="ECO:0000256" key="1">
    <source>
        <dbReference type="ARBA" id="ARBA00001933"/>
    </source>
</evidence>
<dbReference type="CDD" id="cd00609">
    <property type="entry name" value="AAT_like"/>
    <property type="match status" value="1"/>
</dbReference>
<evidence type="ECO:0000256" key="5">
    <source>
        <dbReference type="ARBA" id="ARBA00022679"/>
    </source>
</evidence>
<comment type="caution">
    <text evidence="9">The sequence shown here is derived from an EMBL/GenBank/DDBJ whole genome shotgun (WGS) entry which is preliminary data.</text>
</comment>
<dbReference type="PANTHER" id="PTHR46383:SF1">
    <property type="entry name" value="ASPARTATE AMINOTRANSFERASE"/>
    <property type="match status" value="1"/>
</dbReference>